<dbReference type="Proteomes" id="UP000320948">
    <property type="component" value="Unassembled WGS sequence"/>
</dbReference>
<keyword evidence="6 10" id="KW-0406">Ion transport</keyword>
<protein>
    <submittedName>
        <fullName evidence="12">ATP synthase F1 subunit epsilon</fullName>
    </submittedName>
</protein>
<evidence type="ECO:0000256" key="8">
    <source>
        <dbReference type="ARBA" id="ARBA00023196"/>
    </source>
</evidence>
<evidence type="ECO:0000256" key="6">
    <source>
        <dbReference type="ARBA" id="ARBA00023065"/>
    </source>
</evidence>
<comment type="subunit">
    <text evidence="10">F-type ATPases have 2 components, CF(1) - the catalytic core - and CF(0) - the membrane proton channel. CF(1) has five subunits: alpha(3), beta(3), gamma(1), delta(1), epsilon(1). CF(0) has three main subunits: a, b and c.</text>
</comment>
<dbReference type="EMBL" id="VAFM01000001">
    <property type="protein sequence ID" value="TKW61864.1"/>
    <property type="molecule type" value="Genomic_DNA"/>
</dbReference>
<dbReference type="InterPro" id="IPR001469">
    <property type="entry name" value="ATP_synth_F1_dsu/esu"/>
</dbReference>
<evidence type="ECO:0000256" key="9">
    <source>
        <dbReference type="ARBA" id="ARBA00023310"/>
    </source>
</evidence>
<evidence type="ECO:0000256" key="1">
    <source>
        <dbReference type="ARBA" id="ARBA00003543"/>
    </source>
</evidence>
<keyword evidence="4 10" id="KW-0813">Transport</keyword>
<feature type="domain" description="ATP synthase F1 complex delta/epsilon subunit N-terminal" evidence="11">
    <location>
        <begin position="1"/>
        <end position="81"/>
    </location>
</feature>
<dbReference type="GO" id="GO:0045259">
    <property type="term" value="C:proton-transporting ATP synthase complex"/>
    <property type="evidence" value="ECO:0007669"/>
    <property type="project" value="UniProtKB-KW"/>
</dbReference>
<comment type="subcellular location">
    <subcellularLocation>
        <location evidence="2">Endomembrane system</location>
        <topology evidence="2">Peripheral membrane protein</topology>
    </subcellularLocation>
</comment>
<evidence type="ECO:0000256" key="10">
    <source>
        <dbReference type="RuleBase" id="RU003656"/>
    </source>
</evidence>
<proteinExistence type="inferred from homology"/>
<dbReference type="InterPro" id="IPR020546">
    <property type="entry name" value="ATP_synth_F1_dsu/esu_N"/>
</dbReference>
<dbReference type="PANTHER" id="PTHR13822:SF10">
    <property type="entry name" value="ATP SYNTHASE EPSILON CHAIN, CHLOROPLASTIC"/>
    <property type="match status" value="1"/>
</dbReference>
<dbReference type="CDD" id="cd12152">
    <property type="entry name" value="F1-ATPase_delta"/>
    <property type="match status" value="1"/>
</dbReference>
<evidence type="ECO:0000256" key="2">
    <source>
        <dbReference type="ARBA" id="ARBA00004184"/>
    </source>
</evidence>
<dbReference type="NCBIfam" id="TIGR01216">
    <property type="entry name" value="ATP_synt_epsi"/>
    <property type="match status" value="1"/>
</dbReference>
<reference evidence="12 13" key="1">
    <citation type="journal article" date="2017" name="Nat. Commun.">
        <title>In situ click chemistry generation of cyclooxygenase-2 inhibitors.</title>
        <authorList>
            <person name="Bhardwaj A."/>
            <person name="Kaur J."/>
            <person name="Wuest M."/>
            <person name="Wuest F."/>
        </authorList>
    </citation>
    <scope>NUCLEOTIDE SEQUENCE [LARGE SCALE GENOMIC DNA]</scope>
    <source>
        <strain evidence="12">S2_018_000_R2_106</strain>
    </source>
</reference>
<keyword evidence="5" id="KW-0375">Hydrogen ion transport</keyword>
<comment type="function">
    <text evidence="1">Produces ATP from ADP in the presence of a proton gradient across the membrane.</text>
</comment>
<evidence type="ECO:0000256" key="7">
    <source>
        <dbReference type="ARBA" id="ARBA00023136"/>
    </source>
</evidence>
<comment type="similarity">
    <text evidence="3 10">Belongs to the ATPase epsilon chain family.</text>
</comment>
<dbReference type="GO" id="GO:0046933">
    <property type="term" value="F:proton-transporting ATP synthase activity, rotational mechanism"/>
    <property type="evidence" value="ECO:0007669"/>
    <property type="project" value="InterPro"/>
</dbReference>
<dbReference type="PANTHER" id="PTHR13822">
    <property type="entry name" value="ATP SYNTHASE DELTA/EPSILON CHAIN"/>
    <property type="match status" value="1"/>
</dbReference>
<evidence type="ECO:0000259" key="11">
    <source>
        <dbReference type="Pfam" id="PF02823"/>
    </source>
</evidence>
<comment type="caution">
    <text evidence="12">The sequence shown here is derived from an EMBL/GenBank/DDBJ whole genome shotgun (WGS) entry which is preliminary data.</text>
</comment>
<dbReference type="AlphaFoldDB" id="A0A6N4RFJ9"/>
<keyword evidence="8 10" id="KW-0139">CF(1)</keyword>
<evidence type="ECO:0000256" key="5">
    <source>
        <dbReference type="ARBA" id="ARBA00022781"/>
    </source>
</evidence>
<name>A0A6N4RFJ9_BLAVI</name>
<evidence type="ECO:0000256" key="4">
    <source>
        <dbReference type="ARBA" id="ARBA00022448"/>
    </source>
</evidence>
<keyword evidence="7" id="KW-0472">Membrane</keyword>
<accession>A0A6N4RFJ9</accession>
<dbReference type="SUPFAM" id="SSF51344">
    <property type="entry name" value="Epsilon subunit of F1F0-ATP synthase N-terminal domain"/>
    <property type="match status" value="1"/>
</dbReference>
<dbReference type="GO" id="GO:0012505">
    <property type="term" value="C:endomembrane system"/>
    <property type="evidence" value="ECO:0007669"/>
    <property type="project" value="UniProtKB-SubCell"/>
</dbReference>
<keyword evidence="9 10" id="KW-0066">ATP synthesis</keyword>
<evidence type="ECO:0000256" key="3">
    <source>
        <dbReference type="ARBA" id="ARBA00005712"/>
    </source>
</evidence>
<dbReference type="Pfam" id="PF02823">
    <property type="entry name" value="ATP-synt_DE_N"/>
    <property type="match status" value="1"/>
</dbReference>
<dbReference type="InterPro" id="IPR036771">
    <property type="entry name" value="ATPsynth_dsu/esu_N"/>
</dbReference>
<sequence length="84" mass="8595">MKFTLLTPAQQLAETEATYVTVAGEAGDFGVLPGHMPLVSTLRPGGTVSVTDKDGKTETFTVSAGVAEVSPTSVVILAETATRA</sequence>
<organism evidence="12 13">
    <name type="scientific">Blastochloris viridis</name>
    <name type="common">Rhodopseudomonas viridis</name>
    <dbReference type="NCBI Taxonomy" id="1079"/>
    <lineage>
        <taxon>Bacteria</taxon>
        <taxon>Pseudomonadati</taxon>
        <taxon>Pseudomonadota</taxon>
        <taxon>Alphaproteobacteria</taxon>
        <taxon>Hyphomicrobiales</taxon>
        <taxon>Blastochloridaceae</taxon>
        <taxon>Blastochloris</taxon>
    </lineage>
</organism>
<evidence type="ECO:0000313" key="12">
    <source>
        <dbReference type="EMBL" id="TKW61864.1"/>
    </source>
</evidence>
<dbReference type="Gene3D" id="2.60.15.10">
    <property type="entry name" value="F0F1 ATP synthase delta/epsilon subunit, N-terminal"/>
    <property type="match status" value="1"/>
</dbReference>
<gene>
    <name evidence="12" type="primary">atpC</name>
    <name evidence="12" type="ORF">DI628_04385</name>
</gene>
<evidence type="ECO:0000313" key="13">
    <source>
        <dbReference type="Proteomes" id="UP000320948"/>
    </source>
</evidence>